<dbReference type="EMBL" id="SMOL01000753">
    <property type="protein sequence ID" value="KAB2599700.1"/>
    <property type="molecule type" value="Genomic_DNA"/>
</dbReference>
<dbReference type="InterPro" id="IPR009768">
    <property type="entry name" value="MAP70"/>
</dbReference>
<evidence type="ECO:0000313" key="8">
    <source>
        <dbReference type="Proteomes" id="UP000327157"/>
    </source>
</evidence>
<comment type="similarity">
    <text evidence="2">Belongs to the MAP70 family.</text>
</comment>
<keyword evidence="4" id="KW-0493">Microtubule</keyword>
<dbReference type="OrthoDB" id="1743517at2759"/>
<keyword evidence="8" id="KW-1185">Reference proteome</keyword>
<dbReference type="GO" id="GO:0005874">
    <property type="term" value="C:microtubule"/>
    <property type="evidence" value="ECO:0007669"/>
    <property type="project" value="UniProtKB-KW"/>
</dbReference>
<evidence type="ECO:0000256" key="3">
    <source>
        <dbReference type="ARBA" id="ARBA00022490"/>
    </source>
</evidence>
<keyword evidence="6" id="KW-0206">Cytoskeleton</keyword>
<dbReference type="AlphaFoldDB" id="A0A5N5FEU4"/>
<proteinExistence type="inferred from homology"/>
<dbReference type="PANTHER" id="PTHR31246">
    <property type="entry name" value="MICROTUBULE-ASSOCIATED PROTEIN 70-2"/>
    <property type="match status" value="1"/>
</dbReference>
<comment type="subcellular location">
    <subcellularLocation>
        <location evidence="1">Cytoplasm</location>
        <location evidence="1">Cytoskeleton</location>
    </subcellularLocation>
</comment>
<accession>A0A5N5FEU4</accession>
<dbReference type="GO" id="GO:0007010">
    <property type="term" value="P:cytoskeleton organization"/>
    <property type="evidence" value="ECO:0007669"/>
    <property type="project" value="InterPro"/>
</dbReference>
<dbReference type="Pfam" id="PF07058">
    <property type="entry name" value="MAP70"/>
    <property type="match status" value="1"/>
</dbReference>
<evidence type="ECO:0000313" key="7">
    <source>
        <dbReference type="EMBL" id="KAB2599700.1"/>
    </source>
</evidence>
<evidence type="ECO:0000256" key="6">
    <source>
        <dbReference type="ARBA" id="ARBA00023212"/>
    </source>
</evidence>
<gene>
    <name evidence="7" type="ORF">D8674_009971</name>
</gene>
<reference evidence="7 8" key="1">
    <citation type="submission" date="2019-09" db="EMBL/GenBank/DDBJ databases">
        <authorList>
            <person name="Ou C."/>
        </authorList>
    </citation>
    <scope>NUCLEOTIDE SEQUENCE [LARGE SCALE GENOMIC DNA]</scope>
    <source>
        <strain evidence="7">S2</strain>
        <tissue evidence="7">Leaf</tissue>
    </source>
</reference>
<evidence type="ECO:0000256" key="2">
    <source>
        <dbReference type="ARBA" id="ARBA00008825"/>
    </source>
</evidence>
<name>A0A5N5FEU4_9ROSA</name>
<keyword evidence="3" id="KW-0963">Cytoplasm</keyword>
<dbReference type="Proteomes" id="UP000327157">
    <property type="component" value="Chromosome 13"/>
</dbReference>
<keyword evidence="5" id="KW-0175">Coiled coil</keyword>
<dbReference type="GO" id="GO:0008017">
    <property type="term" value="F:microtubule binding"/>
    <property type="evidence" value="ECO:0007669"/>
    <property type="project" value="InterPro"/>
</dbReference>
<organism evidence="7 8">
    <name type="scientific">Pyrus ussuriensis x Pyrus communis</name>
    <dbReference type="NCBI Taxonomy" id="2448454"/>
    <lineage>
        <taxon>Eukaryota</taxon>
        <taxon>Viridiplantae</taxon>
        <taxon>Streptophyta</taxon>
        <taxon>Embryophyta</taxon>
        <taxon>Tracheophyta</taxon>
        <taxon>Spermatophyta</taxon>
        <taxon>Magnoliopsida</taxon>
        <taxon>eudicotyledons</taxon>
        <taxon>Gunneridae</taxon>
        <taxon>Pentapetalae</taxon>
        <taxon>rosids</taxon>
        <taxon>fabids</taxon>
        <taxon>Rosales</taxon>
        <taxon>Rosaceae</taxon>
        <taxon>Amygdaloideae</taxon>
        <taxon>Maleae</taxon>
        <taxon>Pyrus</taxon>
    </lineage>
</organism>
<evidence type="ECO:0000256" key="5">
    <source>
        <dbReference type="ARBA" id="ARBA00023054"/>
    </source>
</evidence>
<reference evidence="7 8" key="3">
    <citation type="submission" date="2019-11" db="EMBL/GenBank/DDBJ databases">
        <title>A de novo genome assembly of a pear dwarfing rootstock.</title>
        <authorList>
            <person name="Wang F."/>
            <person name="Wang J."/>
            <person name="Li S."/>
            <person name="Zhang Y."/>
            <person name="Fang M."/>
            <person name="Ma L."/>
            <person name="Zhao Y."/>
            <person name="Jiang S."/>
        </authorList>
    </citation>
    <scope>NUCLEOTIDE SEQUENCE [LARGE SCALE GENOMIC DNA]</scope>
    <source>
        <strain evidence="7">S2</strain>
        <tissue evidence="7">Leaf</tissue>
    </source>
</reference>
<sequence>MREYNINCTVTKLQDDNRTLDRLTKSKVAALLEAKRTDQIAWAKASLVDDLQKNWD</sequence>
<reference evidence="8" key="2">
    <citation type="submission" date="2019-10" db="EMBL/GenBank/DDBJ databases">
        <title>A de novo genome assembly of a pear dwarfing rootstock.</title>
        <authorList>
            <person name="Wang F."/>
            <person name="Wang J."/>
            <person name="Li S."/>
            <person name="Zhang Y."/>
            <person name="Fang M."/>
            <person name="Ma L."/>
            <person name="Zhao Y."/>
            <person name="Jiang S."/>
        </authorList>
    </citation>
    <scope>NUCLEOTIDE SEQUENCE [LARGE SCALE GENOMIC DNA]</scope>
</reference>
<dbReference type="PANTHER" id="PTHR31246:SF18">
    <property type="entry name" value="MICROTUBULE-ASSOCIATED PROTEIN 70-1-LIKE"/>
    <property type="match status" value="1"/>
</dbReference>
<protein>
    <submittedName>
        <fullName evidence="7">Uncharacterized protein</fullName>
    </submittedName>
</protein>
<evidence type="ECO:0000256" key="4">
    <source>
        <dbReference type="ARBA" id="ARBA00022701"/>
    </source>
</evidence>
<evidence type="ECO:0000256" key="1">
    <source>
        <dbReference type="ARBA" id="ARBA00004245"/>
    </source>
</evidence>
<comment type="caution">
    <text evidence="7">The sequence shown here is derived from an EMBL/GenBank/DDBJ whole genome shotgun (WGS) entry which is preliminary data.</text>
</comment>